<sequence length="326" mass="36750">MGTYNEGETGNMLALWEDFELRRFLPLLPAQLILDFSKKISAGCDGGKEKRARVQRILAARRVLLDIVKIDQEGVYFDQKSKKFLIGVEPQLSEDFMCTSLTDMTEYYCTRQEDQVEKIVKQANGQAYSEGEDDDEVIVIKPAIVEKPVDAVSPKLISNQEARHSYCCTVRLPLASNEEPESRVVESPRACAKKFPKLVSQGLLFVWPDENGWDKASASKPAMLQGGGNAWWQAHKTFRGSLVKGSCSQAHWFPGVPPFQLFNCLLLHPAEEYTGLAWEELKHIRQAIGFLNFARFSAYNSYTELVQCSGMTNIAPTVSHRMLFEV</sequence>
<organism evidence="1 2">
    <name type="scientific">Papaver atlanticum</name>
    <dbReference type="NCBI Taxonomy" id="357466"/>
    <lineage>
        <taxon>Eukaryota</taxon>
        <taxon>Viridiplantae</taxon>
        <taxon>Streptophyta</taxon>
        <taxon>Embryophyta</taxon>
        <taxon>Tracheophyta</taxon>
        <taxon>Spermatophyta</taxon>
        <taxon>Magnoliopsida</taxon>
        <taxon>Ranunculales</taxon>
        <taxon>Papaveraceae</taxon>
        <taxon>Papaveroideae</taxon>
        <taxon>Papaver</taxon>
    </lineage>
</organism>
<dbReference type="PANTHER" id="PTHR15696">
    <property type="entry name" value="SMG-7 SUPPRESSOR WITH MORPHOLOGICAL EFFECT ON GENITALIA PROTEIN 7"/>
    <property type="match status" value="1"/>
</dbReference>
<gene>
    <name evidence="1" type="ORF">MKW98_018723</name>
</gene>
<proteinExistence type="predicted"/>
<reference evidence="1" key="1">
    <citation type="submission" date="2022-04" db="EMBL/GenBank/DDBJ databases">
        <title>A functionally conserved STORR gene fusion in Papaver species that diverged 16.8 million years ago.</title>
        <authorList>
            <person name="Catania T."/>
        </authorList>
    </citation>
    <scope>NUCLEOTIDE SEQUENCE</scope>
    <source>
        <strain evidence="1">S-188037</strain>
    </source>
</reference>
<dbReference type="EMBL" id="JAJJMB010005585">
    <property type="protein sequence ID" value="KAI3938167.1"/>
    <property type="molecule type" value="Genomic_DNA"/>
</dbReference>
<dbReference type="InterPro" id="IPR011990">
    <property type="entry name" value="TPR-like_helical_dom_sf"/>
</dbReference>
<dbReference type="GO" id="GO:0000184">
    <property type="term" value="P:nuclear-transcribed mRNA catabolic process, nonsense-mediated decay"/>
    <property type="evidence" value="ECO:0007669"/>
    <property type="project" value="TreeGrafter"/>
</dbReference>
<comment type="caution">
    <text evidence="1">The sequence shown here is derived from an EMBL/GenBank/DDBJ whole genome shotgun (WGS) entry which is preliminary data.</text>
</comment>
<dbReference type="AlphaFoldDB" id="A0AAD4T2L9"/>
<dbReference type="InterPro" id="IPR045153">
    <property type="entry name" value="Est1/Ebs1-like"/>
</dbReference>
<keyword evidence="2" id="KW-1185">Reference proteome</keyword>
<dbReference type="GO" id="GO:0042162">
    <property type="term" value="F:telomeric DNA binding"/>
    <property type="evidence" value="ECO:0007669"/>
    <property type="project" value="TreeGrafter"/>
</dbReference>
<dbReference type="GO" id="GO:0005697">
    <property type="term" value="C:telomerase holoenzyme complex"/>
    <property type="evidence" value="ECO:0007669"/>
    <property type="project" value="TreeGrafter"/>
</dbReference>
<dbReference type="PANTHER" id="PTHR15696:SF25">
    <property type="entry name" value="OS08G0305300 PROTEIN"/>
    <property type="match status" value="1"/>
</dbReference>
<dbReference type="GO" id="GO:0070034">
    <property type="term" value="F:telomerase RNA binding"/>
    <property type="evidence" value="ECO:0007669"/>
    <property type="project" value="TreeGrafter"/>
</dbReference>
<protein>
    <submittedName>
        <fullName evidence="1">Uncharacterized protein</fullName>
    </submittedName>
</protein>
<dbReference type="SUPFAM" id="SSF48452">
    <property type="entry name" value="TPR-like"/>
    <property type="match status" value="1"/>
</dbReference>
<accession>A0AAD4T2L9</accession>
<evidence type="ECO:0000313" key="2">
    <source>
        <dbReference type="Proteomes" id="UP001202328"/>
    </source>
</evidence>
<dbReference type="Proteomes" id="UP001202328">
    <property type="component" value="Unassembled WGS sequence"/>
</dbReference>
<evidence type="ECO:0000313" key="1">
    <source>
        <dbReference type="EMBL" id="KAI3938167.1"/>
    </source>
</evidence>
<name>A0AAD4T2L9_9MAGN</name>